<evidence type="ECO:0000313" key="9">
    <source>
        <dbReference type="Proteomes" id="UP000198538"/>
    </source>
</evidence>
<dbReference type="InterPro" id="IPR039425">
    <property type="entry name" value="RNA_pol_sigma-70-like"/>
</dbReference>
<dbReference type="InterPro" id="IPR014284">
    <property type="entry name" value="RNA_pol_sigma-70_dom"/>
</dbReference>
<dbReference type="STRING" id="582692.SAMN05720606_10566"/>
<dbReference type="InterPro" id="IPR036388">
    <property type="entry name" value="WH-like_DNA-bd_sf"/>
</dbReference>
<keyword evidence="9" id="KW-1185">Reference proteome</keyword>
<dbReference type="RefSeq" id="WP_244159256.1">
    <property type="nucleotide sequence ID" value="NZ_FMVM01000005.1"/>
</dbReference>
<dbReference type="NCBIfam" id="TIGR02937">
    <property type="entry name" value="sigma70-ECF"/>
    <property type="match status" value="1"/>
</dbReference>
<dbReference type="Gene3D" id="1.10.1740.10">
    <property type="match status" value="1"/>
</dbReference>
<dbReference type="Pfam" id="PF04542">
    <property type="entry name" value="Sigma70_r2"/>
    <property type="match status" value="1"/>
</dbReference>
<evidence type="ECO:0000256" key="5">
    <source>
        <dbReference type="ARBA" id="ARBA00023163"/>
    </source>
</evidence>
<dbReference type="SUPFAM" id="SSF88659">
    <property type="entry name" value="Sigma3 and sigma4 domains of RNA polymerase sigma factors"/>
    <property type="match status" value="1"/>
</dbReference>
<sequence>MAFVKSADCEVNRLEHEWSKTRNYKTDHVGAGGITNQMNQASPINQITTMNQRYDMDCTKDADGKRISHPMLHDILPDLMASLYAYCLSLTKSVTETEDLVQETCLKGLSSEVVQAYERSDASFNWEAYLIRIARNTWIDGIRKQEKLRSILAEMKSVMSECTEEESFEELESAVQLLVHTLPPWQRAIYILREIMGYKAAETAEMLHTTEGAVKAALSRARTALTKVRHTLEEAGMDAALEQGTMKEPADLEQEQLRNYLMAFRQGDTARLIDLCLNRMHDPIAVAGTILQQVLPSQAMQPVMYGYATSSMNPMSYGSAYTVIMAA</sequence>
<dbReference type="EMBL" id="FMVM01000005">
    <property type="protein sequence ID" value="SCY45688.1"/>
    <property type="molecule type" value="Genomic_DNA"/>
</dbReference>
<dbReference type="InterPro" id="IPR007627">
    <property type="entry name" value="RNA_pol_sigma70_r2"/>
</dbReference>
<evidence type="ECO:0000313" key="8">
    <source>
        <dbReference type="EMBL" id="SCY45688.1"/>
    </source>
</evidence>
<evidence type="ECO:0000256" key="2">
    <source>
        <dbReference type="ARBA" id="ARBA00023015"/>
    </source>
</evidence>
<dbReference type="AlphaFoldDB" id="A0A1G5G4P7"/>
<accession>A0A1G5G4P7</accession>
<comment type="similarity">
    <text evidence="1">Belongs to the sigma-70 factor family. ECF subfamily.</text>
</comment>
<name>A0A1G5G4P7_9BACL</name>
<evidence type="ECO:0000256" key="3">
    <source>
        <dbReference type="ARBA" id="ARBA00023082"/>
    </source>
</evidence>
<dbReference type="GO" id="GO:0003677">
    <property type="term" value="F:DNA binding"/>
    <property type="evidence" value="ECO:0007669"/>
    <property type="project" value="UniProtKB-KW"/>
</dbReference>
<proteinExistence type="inferred from homology"/>
<dbReference type="GO" id="GO:0016987">
    <property type="term" value="F:sigma factor activity"/>
    <property type="evidence" value="ECO:0007669"/>
    <property type="project" value="UniProtKB-KW"/>
</dbReference>
<evidence type="ECO:0000259" key="6">
    <source>
        <dbReference type="Pfam" id="PF04542"/>
    </source>
</evidence>
<dbReference type="Pfam" id="PF08281">
    <property type="entry name" value="Sigma70_r4_2"/>
    <property type="match status" value="1"/>
</dbReference>
<gene>
    <name evidence="8" type="ORF">SAMN05720606_10566</name>
</gene>
<evidence type="ECO:0000259" key="7">
    <source>
        <dbReference type="Pfam" id="PF08281"/>
    </source>
</evidence>
<dbReference type="Gene3D" id="1.10.10.10">
    <property type="entry name" value="Winged helix-like DNA-binding domain superfamily/Winged helix DNA-binding domain"/>
    <property type="match status" value="1"/>
</dbReference>
<dbReference type="InterPro" id="IPR013324">
    <property type="entry name" value="RNA_pol_sigma_r3/r4-like"/>
</dbReference>
<dbReference type="GO" id="GO:0006352">
    <property type="term" value="P:DNA-templated transcription initiation"/>
    <property type="evidence" value="ECO:0007669"/>
    <property type="project" value="InterPro"/>
</dbReference>
<dbReference type="InterPro" id="IPR013249">
    <property type="entry name" value="RNA_pol_sigma70_r4_t2"/>
</dbReference>
<reference evidence="9" key="1">
    <citation type="submission" date="2016-10" db="EMBL/GenBank/DDBJ databases">
        <authorList>
            <person name="Varghese N."/>
            <person name="Submissions S."/>
        </authorList>
    </citation>
    <scope>NUCLEOTIDE SEQUENCE [LARGE SCALE GENOMIC DNA]</scope>
    <source>
        <strain evidence="9">BL9</strain>
    </source>
</reference>
<keyword evidence="3" id="KW-0731">Sigma factor</keyword>
<dbReference type="PANTHER" id="PTHR43133">
    <property type="entry name" value="RNA POLYMERASE ECF-TYPE SIGMA FACTO"/>
    <property type="match status" value="1"/>
</dbReference>
<dbReference type="PANTHER" id="PTHR43133:SF8">
    <property type="entry name" value="RNA POLYMERASE SIGMA FACTOR HI_1459-RELATED"/>
    <property type="match status" value="1"/>
</dbReference>
<protein>
    <submittedName>
        <fullName evidence="8">RNA polymerase sigma-70 factor, ECF subfamily</fullName>
    </submittedName>
</protein>
<keyword evidence="2" id="KW-0805">Transcription regulation</keyword>
<keyword evidence="5" id="KW-0804">Transcription</keyword>
<evidence type="ECO:0000256" key="1">
    <source>
        <dbReference type="ARBA" id="ARBA00010641"/>
    </source>
</evidence>
<dbReference type="SUPFAM" id="SSF88946">
    <property type="entry name" value="Sigma2 domain of RNA polymerase sigma factors"/>
    <property type="match status" value="1"/>
</dbReference>
<evidence type="ECO:0000256" key="4">
    <source>
        <dbReference type="ARBA" id="ARBA00023125"/>
    </source>
</evidence>
<dbReference type="InterPro" id="IPR013325">
    <property type="entry name" value="RNA_pol_sigma_r2"/>
</dbReference>
<dbReference type="Proteomes" id="UP000198538">
    <property type="component" value="Unassembled WGS sequence"/>
</dbReference>
<feature type="domain" description="RNA polymerase sigma-70 region 2" evidence="6">
    <location>
        <begin position="82"/>
        <end position="146"/>
    </location>
</feature>
<keyword evidence="4" id="KW-0238">DNA-binding</keyword>
<organism evidence="8 9">
    <name type="scientific">Paenibacillus polysaccharolyticus</name>
    <dbReference type="NCBI Taxonomy" id="582692"/>
    <lineage>
        <taxon>Bacteria</taxon>
        <taxon>Bacillati</taxon>
        <taxon>Bacillota</taxon>
        <taxon>Bacilli</taxon>
        <taxon>Bacillales</taxon>
        <taxon>Paenibacillaceae</taxon>
        <taxon>Paenibacillus</taxon>
    </lineage>
</organism>
<feature type="domain" description="RNA polymerase sigma factor 70 region 4 type 2" evidence="7">
    <location>
        <begin position="174"/>
        <end position="225"/>
    </location>
</feature>